<name>A0ACB9Z257_9PEZI</name>
<reference evidence="1 2" key="1">
    <citation type="journal article" date="2022" name="New Phytol.">
        <title>Ecological generalism drives hyperdiversity of secondary metabolite gene clusters in xylarialean endophytes.</title>
        <authorList>
            <person name="Franco M.E.E."/>
            <person name="Wisecaver J.H."/>
            <person name="Arnold A.E."/>
            <person name="Ju Y.M."/>
            <person name="Slot J.C."/>
            <person name="Ahrendt S."/>
            <person name="Moore L.P."/>
            <person name="Eastman K.E."/>
            <person name="Scott K."/>
            <person name="Konkel Z."/>
            <person name="Mondo S.J."/>
            <person name="Kuo A."/>
            <person name="Hayes R.D."/>
            <person name="Haridas S."/>
            <person name="Andreopoulos B."/>
            <person name="Riley R."/>
            <person name="LaButti K."/>
            <person name="Pangilinan J."/>
            <person name="Lipzen A."/>
            <person name="Amirebrahimi M."/>
            <person name="Yan J."/>
            <person name="Adam C."/>
            <person name="Keymanesh K."/>
            <person name="Ng V."/>
            <person name="Louie K."/>
            <person name="Northen T."/>
            <person name="Drula E."/>
            <person name="Henrissat B."/>
            <person name="Hsieh H.M."/>
            <person name="Youens-Clark K."/>
            <person name="Lutzoni F."/>
            <person name="Miadlikowska J."/>
            <person name="Eastwood D.C."/>
            <person name="Hamelin R.C."/>
            <person name="Grigoriev I.V."/>
            <person name="U'Ren J.M."/>
        </authorList>
    </citation>
    <scope>NUCLEOTIDE SEQUENCE [LARGE SCALE GENOMIC DNA]</scope>
    <source>
        <strain evidence="1 2">CBS 119005</strain>
    </source>
</reference>
<accession>A0ACB9Z257</accession>
<organism evidence="1 2">
    <name type="scientific">Hypoxylon rubiginosum</name>
    <dbReference type="NCBI Taxonomy" id="110542"/>
    <lineage>
        <taxon>Eukaryota</taxon>
        <taxon>Fungi</taxon>
        <taxon>Dikarya</taxon>
        <taxon>Ascomycota</taxon>
        <taxon>Pezizomycotina</taxon>
        <taxon>Sordariomycetes</taxon>
        <taxon>Xylariomycetidae</taxon>
        <taxon>Xylariales</taxon>
        <taxon>Hypoxylaceae</taxon>
        <taxon>Hypoxylon</taxon>
    </lineage>
</organism>
<comment type="caution">
    <text evidence="1">The sequence shown here is derived from an EMBL/GenBank/DDBJ whole genome shotgun (WGS) entry which is preliminary data.</text>
</comment>
<dbReference type="Proteomes" id="UP001497700">
    <property type="component" value="Unassembled WGS sequence"/>
</dbReference>
<evidence type="ECO:0000313" key="1">
    <source>
        <dbReference type="EMBL" id="KAI4865851.1"/>
    </source>
</evidence>
<dbReference type="EMBL" id="MU393466">
    <property type="protein sequence ID" value="KAI4865851.1"/>
    <property type="molecule type" value="Genomic_DNA"/>
</dbReference>
<evidence type="ECO:0000313" key="2">
    <source>
        <dbReference type="Proteomes" id="UP001497700"/>
    </source>
</evidence>
<sequence length="475" mass="55332">MAKWANIPIEVKTPILQLVGESAIYAAVCREWQAILEPKHFGRIILSQRRLPTLSKDQEEKSPQETSRNYEIFQGALMDLFTILTDWKEPQDLNDKGLTLELCKYSPSDSEHALKENNFAHDPYSEPSEDFRGPAMEKNDTHRWQRGFYTVDQRPWGLPRRVSIEQKQRFMRVNLPSRGISRVFPKVDIVTTLLIRRQYYRDFEPQTLRQIFKSLVKLVSFTYERPAFIHPNGKICCVHQDAFSYLAGTLKQLAIFQDHNEKVRQIMYSGYGGAQDAGELQWKRILERSHAMGLVRKSRNLEHFSMSFFTDADDFFYAFWPWNNGVSFDWKWEKLTTFAHTSKHLNPSQAREKVNDLLEAAGTAAKSMPKLRVMEIWNGKNDSHGCLFRYCTDDTSSTITWKSSWDMELESRVIDCWTKTAYQNTRYENVGIVYEPLPMDGTHFPASVLRHLQLKDKIVHPVSFSQIELLGAPRT</sequence>
<keyword evidence="2" id="KW-1185">Reference proteome</keyword>
<proteinExistence type="predicted"/>
<gene>
    <name evidence="1" type="ORF">F4820DRAFT_447621</name>
</gene>
<protein>
    <submittedName>
        <fullName evidence="1">Uncharacterized protein</fullName>
    </submittedName>
</protein>